<dbReference type="InterPro" id="IPR017972">
    <property type="entry name" value="Cyt_P450_CS"/>
</dbReference>
<dbReference type="InterPro" id="IPR001128">
    <property type="entry name" value="Cyt_P450"/>
</dbReference>
<dbReference type="SUPFAM" id="SSF48264">
    <property type="entry name" value="Cytochrome P450"/>
    <property type="match status" value="1"/>
</dbReference>
<dbReference type="Proteomes" id="UP001521116">
    <property type="component" value="Unassembled WGS sequence"/>
</dbReference>
<keyword evidence="4 6" id="KW-0408">Iron</keyword>
<dbReference type="InterPro" id="IPR036396">
    <property type="entry name" value="Cyt_P450_sf"/>
</dbReference>
<keyword evidence="6" id="KW-0349">Heme</keyword>
<dbReference type="PANTHER" id="PTHR46300:SF2">
    <property type="entry name" value="CYTOCHROME P450 MONOOXYGENASE ALNH-RELATED"/>
    <property type="match status" value="1"/>
</dbReference>
<organism evidence="8 9">
    <name type="scientific">Neofusicoccum ribis</name>
    <dbReference type="NCBI Taxonomy" id="45134"/>
    <lineage>
        <taxon>Eukaryota</taxon>
        <taxon>Fungi</taxon>
        <taxon>Dikarya</taxon>
        <taxon>Ascomycota</taxon>
        <taxon>Pezizomycotina</taxon>
        <taxon>Dothideomycetes</taxon>
        <taxon>Dothideomycetes incertae sedis</taxon>
        <taxon>Botryosphaeriales</taxon>
        <taxon>Botryosphaeriaceae</taxon>
        <taxon>Neofusicoccum</taxon>
    </lineage>
</organism>
<evidence type="ECO:0000256" key="1">
    <source>
        <dbReference type="ARBA" id="ARBA00010617"/>
    </source>
</evidence>
<proteinExistence type="inferred from homology"/>
<keyword evidence="5 6" id="KW-0503">Monooxygenase</keyword>
<evidence type="ECO:0000256" key="2">
    <source>
        <dbReference type="ARBA" id="ARBA00022723"/>
    </source>
</evidence>
<name>A0ABR3T5Z9_9PEZI</name>
<evidence type="ECO:0000256" key="6">
    <source>
        <dbReference type="RuleBase" id="RU000461"/>
    </source>
</evidence>
<dbReference type="InterPro" id="IPR002401">
    <property type="entry name" value="Cyt_P450_E_grp-I"/>
</dbReference>
<keyword evidence="3 6" id="KW-0560">Oxidoreductase</keyword>
<evidence type="ECO:0000256" key="5">
    <source>
        <dbReference type="ARBA" id="ARBA00023033"/>
    </source>
</evidence>
<evidence type="ECO:0000256" key="3">
    <source>
        <dbReference type="ARBA" id="ARBA00023002"/>
    </source>
</evidence>
<feature type="region of interest" description="Disordered" evidence="7">
    <location>
        <begin position="31"/>
        <end position="64"/>
    </location>
</feature>
<keyword evidence="9" id="KW-1185">Reference proteome</keyword>
<dbReference type="Pfam" id="PF00067">
    <property type="entry name" value="p450"/>
    <property type="match status" value="1"/>
</dbReference>
<sequence>MPFTPSRIPHAPALRLGAGSPAGVCGAQDRQNRVAAGAPPARAQDDAGMGQLEAGSTPRPMERAGADARGQFDLFFPQYKFTEWAQRFGPVYTVMQGATAHVVVSRAAEARDIFVKQGANTQGRGHQRFQVELMRGGFFPGLMEGPRWREARKMWAQVLNPAASRQYTAYQELEAHKLLVDVLDRPGAWRGHVERYANSIAMTMVNGRRVVAADDQAIRDTIQDLFDMSETGFRGAMLDLWPFLWRLPRWLFPVCAEARRCARKHRAFILKYWDGVKDSVAKGTAIPSFNRAFLDKLAHGYSNVTELEAAEIGYTLLTGTTDTTSSSLINWVAAMCLNPEAQRKAQEEIDRVVGPTRLPVEADAPNLPYTRALILEAGRYITAVPLALPKSTNGPVRTGAHTLPAGTGLVLNAYAIHKDPELFPSPSSFRPERWLDRTSAPGAGFDEGPGEQTLFTFGAGRRVCPGQHLAERSLFVVVARWLWAFETAQAVGEGGAKVPIDVEDLRPGFIVCLNPFQAVVKPREGREEVVREGWGRERAELLDGEEQWKRTPEGLERLLGRIGG</sequence>
<dbReference type="PROSITE" id="PS00086">
    <property type="entry name" value="CYTOCHROME_P450"/>
    <property type="match status" value="1"/>
</dbReference>
<evidence type="ECO:0008006" key="10">
    <source>
        <dbReference type="Google" id="ProtNLM"/>
    </source>
</evidence>
<accession>A0ABR3T5Z9</accession>
<evidence type="ECO:0000313" key="9">
    <source>
        <dbReference type="Proteomes" id="UP001521116"/>
    </source>
</evidence>
<evidence type="ECO:0000256" key="7">
    <source>
        <dbReference type="SAM" id="MobiDB-lite"/>
    </source>
</evidence>
<protein>
    <recommendedName>
        <fullName evidence="10">Cytochrome P450</fullName>
    </recommendedName>
</protein>
<keyword evidence="2 6" id="KW-0479">Metal-binding</keyword>
<dbReference type="EMBL" id="JAJVDC020000014">
    <property type="protein sequence ID" value="KAL1634751.1"/>
    <property type="molecule type" value="Genomic_DNA"/>
</dbReference>
<dbReference type="InterPro" id="IPR050364">
    <property type="entry name" value="Cytochrome_P450_fung"/>
</dbReference>
<dbReference type="Gene3D" id="1.10.630.10">
    <property type="entry name" value="Cytochrome P450"/>
    <property type="match status" value="1"/>
</dbReference>
<reference evidence="8 9" key="1">
    <citation type="submission" date="2024-02" db="EMBL/GenBank/DDBJ databases">
        <title>De novo assembly and annotation of 12 fungi associated with fruit tree decline syndrome in Ontario, Canada.</title>
        <authorList>
            <person name="Sulman M."/>
            <person name="Ellouze W."/>
            <person name="Ilyukhin E."/>
        </authorList>
    </citation>
    <scope>NUCLEOTIDE SEQUENCE [LARGE SCALE GENOMIC DNA]</scope>
    <source>
        <strain evidence="8 9">M1-105</strain>
    </source>
</reference>
<evidence type="ECO:0000256" key="4">
    <source>
        <dbReference type="ARBA" id="ARBA00023004"/>
    </source>
</evidence>
<dbReference type="CDD" id="cd11065">
    <property type="entry name" value="CYP64-like"/>
    <property type="match status" value="1"/>
</dbReference>
<dbReference type="PANTHER" id="PTHR46300">
    <property type="entry name" value="P450, PUTATIVE (EUROFUNG)-RELATED-RELATED"/>
    <property type="match status" value="1"/>
</dbReference>
<gene>
    <name evidence="8" type="ORF">SLS56_002153</name>
</gene>
<comment type="caution">
    <text evidence="8">The sequence shown here is derived from an EMBL/GenBank/DDBJ whole genome shotgun (WGS) entry which is preliminary data.</text>
</comment>
<dbReference type="PRINTS" id="PR00463">
    <property type="entry name" value="EP450I"/>
</dbReference>
<comment type="similarity">
    <text evidence="1 6">Belongs to the cytochrome P450 family.</text>
</comment>
<evidence type="ECO:0000313" key="8">
    <source>
        <dbReference type="EMBL" id="KAL1634751.1"/>
    </source>
</evidence>